<dbReference type="GO" id="GO:0004497">
    <property type="term" value="F:monooxygenase activity"/>
    <property type="evidence" value="ECO:0007669"/>
    <property type="project" value="UniProtKB-KW"/>
</dbReference>
<dbReference type="Pfam" id="PF01494">
    <property type="entry name" value="FAD_binding_3"/>
    <property type="match status" value="1"/>
</dbReference>
<dbReference type="Gene3D" id="3.50.50.60">
    <property type="entry name" value="FAD/NAD(P)-binding domain"/>
    <property type="match status" value="1"/>
</dbReference>
<evidence type="ECO:0000313" key="2">
    <source>
        <dbReference type="EMBL" id="MBO1321517.1"/>
    </source>
</evidence>
<proteinExistence type="predicted"/>
<accession>A0A8J7Q6N1</accession>
<dbReference type="EMBL" id="JAFREP010000025">
    <property type="protein sequence ID" value="MBO1321517.1"/>
    <property type="molecule type" value="Genomic_DNA"/>
</dbReference>
<evidence type="ECO:0000313" key="3">
    <source>
        <dbReference type="Proteomes" id="UP000664417"/>
    </source>
</evidence>
<dbReference type="InterPro" id="IPR036188">
    <property type="entry name" value="FAD/NAD-bd_sf"/>
</dbReference>
<dbReference type="RefSeq" id="WP_207861491.1">
    <property type="nucleotide sequence ID" value="NZ_JAFREP010000025.1"/>
</dbReference>
<dbReference type="InterPro" id="IPR050816">
    <property type="entry name" value="Flavin-dep_Halogenase_NPB"/>
</dbReference>
<keyword evidence="2" id="KW-0560">Oxidoreductase</keyword>
<dbReference type="GO" id="GO:0071949">
    <property type="term" value="F:FAD binding"/>
    <property type="evidence" value="ECO:0007669"/>
    <property type="project" value="InterPro"/>
</dbReference>
<dbReference type="SUPFAM" id="SSF51905">
    <property type="entry name" value="FAD/NAD(P)-binding domain"/>
    <property type="match status" value="1"/>
</dbReference>
<name>A0A8J7Q6N1_9BACT</name>
<feature type="domain" description="FAD-binding" evidence="1">
    <location>
        <begin position="8"/>
        <end position="218"/>
    </location>
</feature>
<organism evidence="2 3">
    <name type="scientific">Acanthopleuribacter pedis</name>
    <dbReference type="NCBI Taxonomy" id="442870"/>
    <lineage>
        <taxon>Bacteria</taxon>
        <taxon>Pseudomonadati</taxon>
        <taxon>Acidobacteriota</taxon>
        <taxon>Holophagae</taxon>
        <taxon>Acanthopleuribacterales</taxon>
        <taxon>Acanthopleuribacteraceae</taxon>
        <taxon>Acanthopleuribacter</taxon>
    </lineage>
</organism>
<comment type="caution">
    <text evidence="2">The sequence shown here is derived from an EMBL/GenBank/DDBJ whole genome shotgun (WGS) entry which is preliminary data.</text>
</comment>
<evidence type="ECO:0000259" key="1">
    <source>
        <dbReference type="Pfam" id="PF01494"/>
    </source>
</evidence>
<keyword evidence="3" id="KW-1185">Reference proteome</keyword>
<dbReference type="InterPro" id="IPR002938">
    <property type="entry name" value="FAD-bd"/>
</dbReference>
<reference evidence="2" key="1">
    <citation type="submission" date="2021-03" db="EMBL/GenBank/DDBJ databases">
        <authorList>
            <person name="Wang G."/>
        </authorList>
    </citation>
    <scope>NUCLEOTIDE SEQUENCE</scope>
    <source>
        <strain evidence="2">KCTC 12899</strain>
    </source>
</reference>
<protein>
    <submittedName>
        <fullName evidence="2">FAD-dependent monooxygenase</fullName>
    </submittedName>
</protein>
<keyword evidence="2" id="KW-0503">Monooxygenase</keyword>
<dbReference type="AlphaFoldDB" id="A0A8J7Q6N1"/>
<dbReference type="Proteomes" id="UP000664417">
    <property type="component" value="Unassembled WGS sequence"/>
</dbReference>
<gene>
    <name evidence="2" type="ORF">J3U88_23745</name>
</gene>
<dbReference type="PANTHER" id="PTHR43747">
    <property type="entry name" value="FAD-BINDING PROTEIN"/>
    <property type="match status" value="1"/>
</dbReference>
<dbReference type="PANTHER" id="PTHR43747:SF1">
    <property type="entry name" value="SLR1998 PROTEIN"/>
    <property type="match status" value="1"/>
</dbReference>
<sequence>MLEQATPAEVVILGGGLAGLTLARQLRLARPETRVVILERRAHPVPEAAWKVGESSVELGAHYFSEMLGLADHIKQDHLPKLGLRFFFGAEQRETLDDGLEVGSFSFFPTPSFQLDRGRLENHLARELAAAEGVTFLDQAKVTGFTLNEDGLPHEVTFRCGDQDGRIVTRWLVDCTGRAAFLKRKLDLVEQVDHKVNAVWFRLQTETKVDDWCRGASCSNNQGNRWLSTNHLMGPGYWVWVIPLSSGSTSFGIVADPRLHRLDTYNKFDRALAWLQQFEPLCGAEVAEHRDKLQDFLVLKNFSHGAKQVFSVDRWALSGEAGVFLDPFYSPGSDFIGVSNTFISDLVLRDLRGKSIRALAPIYEQMYQGFFKNTLVVYQDQYPLFGNARVMTVKIYWDYAVYWSLLAFVFIQGRLCDLRSYGRISDAFQQAGALNNAMQQFFRDWHGADATPAPTAFLDQEKVDLMVNLNRGLKAPLDEAAFLAKFEENKNLLFALAAQITKRAQRRHPQLAEACRAVTALCDHQQVAVSDGAHPEYLAAAWPVLQL</sequence>